<evidence type="ECO:0000313" key="1">
    <source>
        <dbReference type="EMBL" id="AQQ02447.1"/>
    </source>
</evidence>
<gene>
    <name evidence="1" type="ORF">B0E33_01600</name>
</gene>
<accession>A0ABN4WTC2</accession>
<name>A0ABN4WTC2_9HYPH</name>
<protein>
    <submittedName>
        <fullName evidence="1">Uncharacterized protein</fullName>
    </submittedName>
</protein>
<evidence type="ECO:0000313" key="2">
    <source>
        <dbReference type="Proteomes" id="UP000188174"/>
    </source>
</evidence>
<reference evidence="1 2" key="1">
    <citation type="submission" date="2017-02" db="EMBL/GenBank/DDBJ databases">
        <authorList>
            <person name="Jeong S."/>
        </authorList>
    </citation>
    <scope>NUCLEOTIDE SEQUENCE [LARGE SCALE GENOMIC DNA]</scope>
    <source>
        <strain evidence="1 2">RMAR6-6</strain>
    </source>
</reference>
<dbReference type="EMBL" id="CP019630">
    <property type="protein sequence ID" value="AQQ02447.1"/>
    <property type="molecule type" value="Genomic_DNA"/>
</dbReference>
<proteinExistence type="predicted"/>
<dbReference type="Proteomes" id="UP000188174">
    <property type="component" value="Chromosome"/>
</dbReference>
<sequence length="60" mass="6541">MKSEIVVCPGRKGLRPIIIKTKSVSLVDHRYSGKKLTGPQGTRLVKVTLPSLPSLEKEAV</sequence>
<dbReference type="RefSeq" id="WP_077290237.1">
    <property type="nucleotide sequence ID" value="NZ_CP019630.1"/>
</dbReference>
<keyword evidence="2" id="KW-1185">Reference proteome</keyword>
<organism evidence="1 2">
    <name type="scientific">Roseibium algicola</name>
    <dbReference type="NCBI Taxonomy" id="2857014"/>
    <lineage>
        <taxon>Bacteria</taxon>
        <taxon>Pseudomonadati</taxon>
        <taxon>Pseudomonadota</taxon>
        <taxon>Alphaproteobacteria</taxon>
        <taxon>Hyphomicrobiales</taxon>
        <taxon>Stappiaceae</taxon>
        <taxon>Roseibium</taxon>
    </lineage>
</organism>